<sequence>MGDDRLQRARERDEANNTGAKIFKDSVHGVMKFPKLVVKFIATKEFQRLSNIKQLSTLYMVFPAAAHNRFEHSLGVCHLAGELLTHLQQNSPGVWNWIFDSESEGERVKLAVQLAGLLHDLGHGPFSHTWEKFVHSRGEKWDHEDSAGDLLDLIIWGDSNKTQLTEVGEAFEKEFLDVDKYLQLIKHLIEGKRGLDLVNKDYGLEKKRAFIYQVVANKVNDVDVDKFDYFLRDAQHLNMGIAFDYQRLMNHCRIEIKNDTTSFIAFRDCEAYNLQALFRTRADIHIRACQHRVHVCLEKMLIDAMTLADKSDFKVG</sequence>
<dbReference type="InterPro" id="IPR003607">
    <property type="entry name" value="HD/PDEase_dom"/>
</dbReference>
<proteinExistence type="inferred from homology"/>
<dbReference type="AlphaFoldDB" id="A0A9C6X2P6"/>
<dbReference type="SMART" id="SM00471">
    <property type="entry name" value="HDc"/>
    <property type="match status" value="1"/>
</dbReference>
<dbReference type="SUPFAM" id="SSF109604">
    <property type="entry name" value="HD-domain/PDEase-like"/>
    <property type="match status" value="1"/>
</dbReference>
<gene>
    <name evidence="4" type="primary">LOC113203482</name>
</gene>
<dbReference type="GeneID" id="113203482"/>
<dbReference type="OrthoDB" id="9991235at2759"/>
<name>A0A9C6X2P6_FRAOC</name>
<dbReference type="InterPro" id="IPR050135">
    <property type="entry name" value="dGTPase-like"/>
</dbReference>
<dbReference type="GO" id="GO:0005634">
    <property type="term" value="C:nucleus"/>
    <property type="evidence" value="ECO:0007669"/>
    <property type="project" value="TreeGrafter"/>
</dbReference>
<dbReference type="GO" id="GO:0008832">
    <property type="term" value="F:dGTPase activity"/>
    <property type="evidence" value="ECO:0007669"/>
    <property type="project" value="TreeGrafter"/>
</dbReference>
<dbReference type="Gene3D" id="1.10.3210.10">
    <property type="entry name" value="Hypothetical protein af1432"/>
    <property type="match status" value="1"/>
</dbReference>
<keyword evidence="3" id="KW-1185">Reference proteome</keyword>
<feature type="domain" description="HD/PDEase" evidence="2">
    <location>
        <begin position="65"/>
        <end position="239"/>
    </location>
</feature>
<evidence type="ECO:0000259" key="2">
    <source>
        <dbReference type="SMART" id="SM00471"/>
    </source>
</evidence>
<dbReference type="PANTHER" id="PTHR11373">
    <property type="entry name" value="DEOXYNUCLEOSIDE TRIPHOSPHATE TRIPHOSPHOHYDROLASE"/>
    <property type="match status" value="1"/>
</dbReference>
<dbReference type="GO" id="GO:0006203">
    <property type="term" value="P:dGTP catabolic process"/>
    <property type="evidence" value="ECO:0007669"/>
    <property type="project" value="TreeGrafter"/>
</dbReference>
<dbReference type="Proteomes" id="UP000504606">
    <property type="component" value="Unplaced"/>
</dbReference>
<evidence type="ECO:0000313" key="3">
    <source>
        <dbReference type="Proteomes" id="UP000504606"/>
    </source>
</evidence>
<evidence type="ECO:0000256" key="1">
    <source>
        <dbReference type="ARBA" id="ARBA00005776"/>
    </source>
</evidence>
<organism evidence="3 4">
    <name type="scientific">Frankliniella occidentalis</name>
    <name type="common">Western flower thrips</name>
    <name type="synonym">Euthrips occidentalis</name>
    <dbReference type="NCBI Taxonomy" id="133901"/>
    <lineage>
        <taxon>Eukaryota</taxon>
        <taxon>Metazoa</taxon>
        <taxon>Ecdysozoa</taxon>
        <taxon>Arthropoda</taxon>
        <taxon>Hexapoda</taxon>
        <taxon>Insecta</taxon>
        <taxon>Pterygota</taxon>
        <taxon>Neoptera</taxon>
        <taxon>Paraneoptera</taxon>
        <taxon>Thysanoptera</taxon>
        <taxon>Terebrantia</taxon>
        <taxon>Thripoidea</taxon>
        <taxon>Thripidae</taxon>
        <taxon>Frankliniella</taxon>
    </lineage>
</organism>
<reference evidence="4" key="1">
    <citation type="submission" date="2025-08" db="UniProtKB">
        <authorList>
            <consortium name="RefSeq"/>
        </authorList>
    </citation>
    <scope>IDENTIFICATION</scope>
    <source>
        <tissue evidence="4">Whole organism</tissue>
    </source>
</reference>
<comment type="similarity">
    <text evidence="1">Belongs to the SAMHD1 family.</text>
</comment>
<dbReference type="RefSeq" id="XP_052128041.1">
    <property type="nucleotide sequence ID" value="XM_052272081.1"/>
</dbReference>
<protein>
    <submittedName>
        <fullName evidence="4">Deoxynucleoside triphosphate triphosphohydrolase SAMHD1-like isoform X1</fullName>
    </submittedName>
</protein>
<dbReference type="CDD" id="cd00077">
    <property type="entry name" value="HDc"/>
    <property type="match status" value="1"/>
</dbReference>
<dbReference type="PANTHER" id="PTHR11373:SF4">
    <property type="entry name" value="DEOXYNUCLEOSIDE TRIPHOSPHATE TRIPHOSPHOHYDROLASE SAMHD1"/>
    <property type="match status" value="1"/>
</dbReference>
<dbReference type="InterPro" id="IPR006674">
    <property type="entry name" value="HD_domain"/>
</dbReference>
<dbReference type="KEGG" id="foc:113203482"/>
<accession>A0A9C6X2P6</accession>
<evidence type="ECO:0000313" key="4">
    <source>
        <dbReference type="RefSeq" id="XP_052128041.1"/>
    </source>
</evidence>
<dbReference type="Pfam" id="PF01966">
    <property type="entry name" value="HD"/>
    <property type="match status" value="1"/>
</dbReference>